<gene>
    <name evidence="3" type="ORF">Rhopal_000316-T1</name>
</gene>
<proteinExistence type="predicted"/>
<evidence type="ECO:0000313" key="3">
    <source>
        <dbReference type="EMBL" id="GJN87367.1"/>
    </source>
</evidence>
<dbReference type="Pfam" id="PF11274">
    <property type="entry name" value="DUF3074"/>
    <property type="match status" value="1"/>
</dbReference>
<accession>A0AAV5GE52</accession>
<reference evidence="3 4" key="1">
    <citation type="submission" date="2021-12" db="EMBL/GenBank/DDBJ databases">
        <title>High titer production of polyol ester of fatty acids by Rhodotorula paludigena BS15 towards product separation-free biomass refinery.</title>
        <authorList>
            <person name="Mano J."/>
            <person name="Ono H."/>
            <person name="Tanaka T."/>
            <person name="Naito K."/>
            <person name="Sushida H."/>
            <person name="Ike M."/>
            <person name="Tokuyasu K."/>
            <person name="Kitaoka M."/>
        </authorList>
    </citation>
    <scope>NUCLEOTIDE SEQUENCE [LARGE SCALE GENOMIC DNA]</scope>
    <source>
        <strain evidence="3 4">BS15</strain>
    </source>
</reference>
<evidence type="ECO:0000313" key="4">
    <source>
        <dbReference type="Proteomes" id="UP001342314"/>
    </source>
</evidence>
<dbReference type="InterPro" id="IPR024500">
    <property type="entry name" value="DUF3074"/>
</dbReference>
<name>A0AAV5GE52_9BASI</name>
<dbReference type="Proteomes" id="UP001342314">
    <property type="component" value="Unassembled WGS sequence"/>
</dbReference>
<dbReference type="AlphaFoldDB" id="A0AAV5GE52"/>
<dbReference type="EMBL" id="BQKY01000001">
    <property type="protein sequence ID" value="GJN87367.1"/>
    <property type="molecule type" value="Genomic_DNA"/>
</dbReference>
<dbReference type="PANTHER" id="PTHR40370:SF1">
    <property type="entry name" value="DUF3074 DOMAIN-CONTAINING PROTEIN"/>
    <property type="match status" value="1"/>
</dbReference>
<feature type="compositionally biased region" description="Polar residues" evidence="1">
    <location>
        <begin position="293"/>
        <end position="304"/>
    </location>
</feature>
<dbReference type="PANTHER" id="PTHR40370">
    <property type="entry name" value="EXPRESSED PROTEIN"/>
    <property type="match status" value="1"/>
</dbReference>
<keyword evidence="4" id="KW-1185">Reference proteome</keyword>
<feature type="domain" description="DUF3074" evidence="2">
    <location>
        <begin position="92"/>
        <end position="281"/>
    </location>
</feature>
<feature type="region of interest" description="Disordered" evidence="1">
    <location>
        <begin position="291"/>
        <end position="321"/>
    </location>
</feature>
<sequence length="346" mass="37798">MPDPVTLRYLTLHPTDVAAVPDLDDADFDRQLADEAARLFDHEGWTERKSWHGGIVDTFILPHECVTYDPALSSGQSGPSPTGKAGEEGILWHKRVSQFKASEHGGYDVWYDAMGDRHIEQEEEYVDNLVNVIDVGKDAGKEGCYCKLYKLPFGATDRSFMAHCRVVTPSSLSTEESNEQGDKSASSKKPEGESASESSDGLREFLVFSLPITTSTDVKEEKKYVRGTQATVERVRELEGGTIEWSCASLSTPGGNIPVKLSESKMANSLADAVPSVLAWMNRAHPPGASHIKSGTYTADTPANAQKPARLRQTQDAANPGGGMGLMPAGRFTLEMFQKEVPLRDY</sequence>
<protein>
    <recommendedName>
        <fullName evidence="2">DUF3074 domain-containing protein</fullName>
    </recommendedName>
</protein>
<organism evidence="3 4">
    <name type="scientific">Rhodotorula paludigena</name>
    <dbReference type="NCBI Taxonomy" id="86838"/>
    <lineage>
        <taxon>Eukaryota</taxon>
        <taxon>Fungi</taxon>
        <taxon>Dikarya</taxon>
        <taxon>Basidiomycota</taxon>
        <taxon>Pucciniomycotina</taxon>
        <taxon>Microbotryomycetes</taxon>
        <taxon>Sporidiobolales</taxon>
        <taxon>Sporidiobolaceae</taxon>
        <taxon>Rhodotorula</taxon>
    </lineage>
</organism>
<feature type="region of interest" description="Disordered" evidence="1">
    <location>
        <begin position="170"/>
        <end position="200"/>
    </location>
</feature>
<evidence type="ECO:0000256" key="1">
    <source>
        <dbReference type="SAM" id="MobiDB-lite"/>
    </source>
</evidence>
<comment type="caution">
    <text evidence="3">The sequence shown here is derived from an EMBL/GenBank/DDBJ whole genome shotgun (WGS) entry which is preliminary data.</text>
</comment>
<evidence type="ECO:0000259" key="2">
    <source>
        <dbReference type="Pfam" id="PF11274"/>
    </source>
</evidence>